<dbReference type="PRINTS" id="PR00147">
    <property type="entry name" value="DNAPHOTLYASE"/>
</dbReference>
<dbReference type="GO" id="GO:0032922">
    <property type="term" value="P:circadian regulation of gene expression"/>
    <property type="evidence" value="ECO:0007669"/>
    <property type="project" value="TreeGrafter"/>
</dbReference>
<dbReference type="GO" id="GO:0006139">
    <property type="term" value="P:nucleobase-containing compound metabolic process"/>
    <property type="evidence" value="ECO:0007669"/>
    <property type="project" value="UniProtKB-ARBA"/>
</dbReference>
<evidence type="ECO:0000256" key="5">
    <source>
        <dbReference type="PIRSR" id="PIRSR602081-1"/>
    </source>
</evidence>
<dbReference type="PROSITE" id="PS51645">
    <property type="entry name" value="PHR_CRY_ALPHA_BETA"/>
    <property type="match status" value="1"/>
</dbReference>
<evidence type="ECO:0000256" key="7">
    <source>
        <dbReference type="SAM" id="MobiDB-lite"/>
    </source>
</evidence>
<comment type="caution">
    <text evidence="9">The sequence shown here is derived from an EMBL/GenBank/DDBJ whole genome shotgun (WGS) entry which is preliminary data.</text>
</comment>
<dbReference type="Gene3D" id="3.40.50.620">
    <property type="entry name" value="HUPs"/>
    <property type="match status" value="1"/>
</dbReference>
<feature type="region of interest" description="Disordered" evidence="7">
    <location>
        <begin position="1"/>
        <end position="26"/>
    </location>
</feature>
<gene>
    <name evidence="9" type="ORF">SEMRO_580_G170080.1</name>
</gene>
<evidence type="ECO:0000256" key="2">
    <source>
        <dbReference type="ARBA" id="ARBA00022630"/>
    </source>
</evidence>
<dbReference type="Pfam" id="PF03441">
    <property type="entry name" value="FAD_binding_7"/>
    <property type="match status" value="1"/>
</dbReference>
<comment type="similarity">
    <text evidence="1">Belongs to the DNA photolyase class-1 family.</text>
</comment>
<sequence>MNTRQRQGNAVRHSHDSEEKEPACNAEDDSPRIELFFSSPSQLRERVQLLQSHGHVKFNLVNKNAQDDLSSWCKIVKEECPTAHICAHYSLKYKKVARKGNEAHTDLLMEFVEQQQQQSSTTTDEILLVSGGHNSNKARPRWNTVDALQRLAAQLQDNNKIPTLAVAYNPYIPDAAKQQEETDRLQAKLDTGLVSKVYLQFGTDLIRLKQALELLTKNKNKNKNKNQRDTTIAGSVFLPTKQLIAQQKFRPWNGVFLSRDFLESPEKAQGVVVEILKLYKAYHVEPLWEAPGVRSEKDLLQITDLMKMQVTHHDDDKVECAPLSNQDSDTTTECAIATESPSDKPAIEAEMTKGKDSRASSPATKRQKTALATAAKQSRNGFTESSEQSACLLLFGSHDLRLYDNLAVQEACQRQSTVIPVFLWSPLTLTSGGIRAEALEVLLKEAVSNLSQELESFGLKLISRSCPSVDCMKQEFASLLRETNPTAVCFNRDFTPHGRQLEAARMEVAKEVEFSGVTLTGFQSTLLYDIDAVSLTKGFNGGHWGTLMPFFKNCKKNYGEPRRPIPSHETFGILQNARAPTKWPRSDDNLPLAVLPPKVKPWHQPIKDAFPDMSHRGAQDMLNAFFSLPNSGYRRYDTDRSRADKETATSRLSCHLRLGTLSPNELYWRWHQHHPGDSDIFGRRLIWRDLAYYQLRCFPQMSWMPIRAHYKDTAWVSGPEADRRFEAWKWGRTGYPIVDAGMRELYKTGWMTQTVRMVVASFLVEYLRVHWARGCEWFHYTLVDADTAINAMMWQNAGKCGIDQWNFVLSPESASQCPTGKYTKKWVPELQKLPLEMLHRPWQTPNIILERYGVVIGKNYPERVVKNLKEERAKSIESTLNMRRKSQEHNDSKGYDVIILPNGESTVVFTKKEYRIDQSGRQKPAHEGKATAGGRGNRRRRVARK</sequence>
<reference evidence="9" key="1">
    <citation type="submission" date="2020-06" db="EMBL/GenBank/DDBJ databases">
        <authorList>
            <consortium name="Plant Systems Biology data submission"/>
        </authorList>
    </citation>
    <scope>NUCLEOTIDE SEQUENCE</scope>
    <source>
        <strain evidence="9">D6</strain>
    </source>
</reference>
<feature type="domain" description="Photolyase/cryptochrome alpha/beta" evidence="8">
    <location>
        <begin position="390"/>
        <end position="527"/>
    </location>
</feature>
<dbReference type="Pfam" id="PF00875">
    <property type="entry name" value="DNA_photolyase"/>
    <property type="match status" value="1"/>
</dbReference>
<feature type="binding site" evidence="5">
    <location>
        <begin position="649"/>
        <end position="653"/>
    </location>
    <ligand>
        <name>FAD</name>
        <dbReference type="ChEBI" id="CHEBI:57692"/>
    </ligand>
</feature>
<dbReference type="PANTHER" id="PTHR11455">
    <property type="entry name" value="CRYPTOCHROME"/>
    <property type="match status" value="1"/>
</dbReference>
<dbReference type="AlphaFoldDB" id="A0A9N8HHS1"/>
<keyword evidence="10" id="KW-1185">Reference proteome</keyword>
<feature type="binding site" evidence="5">
    <location>
        <position position="681"/>
    </location>
    <ligand>
        <name>FAD</name>
        <dbReference type="ChEBI" id="CHEBI:57692"/>
    </ligand>
</feature>
<evidence type="ECO:0000256" key="1">
    <source>
        <dbReference type="ARBA" id="ARBA00005862"/>
    </source>
</evidence>
<keyword evidence="4" id="KW-0157">Chromophore</keyword>
<proteinExistence type="inferred from homology"/>
<comment type="cofactor">
    <cofactor evidence="5">
        <name>FAD</name>
        <dbReference type="ChEBI" id="CHEBI:57692"/>
    </cofactor>
    <text evidence="5">Binds 1 FAD per subunit.</text>
</comment>
<dbReference type="GO" id="GO:0043153">
    <property type="term" value="P:entrainment of circadian clock by photoperiod"/>
    <property type="evidence" value="ECO:0007669"/>
    <property type="project" value="TreeGrafter"/>
</dbReference>
<dbReference type="EMBL" id="CAICTM010000579">
    <property type="protein sequence ID" value="CAB9513237.1"/>
    <property type="molecule type" value="Genomic_DNA"/>
</dbReference>
<protein>
    <submittedName>
        <fullName evidence="9">Deoxyribodipyrimidine photo-lyase</fullName>
    </submittedName>
</protein>
<dbReference type="InterPro" id="IPR036134">
    <property type="entry name" value="Crypto/Photolyase_FAD-like_sf"/>
</dbReference>
<feature type="region of interest" description="Disordered" evidence="7">
    <location>
        <begin position="914"/>
        <end position="945"/>
    </location>
</feature>
<dbReference type="GO" id="GO:0005634">
    <property type="term" value="C:nucleus"/>
    <property type="evidence" value="ECO:0007669"/>
    <property type="project" value="TreeGrafter"/>
</dbReference>
<dbReference type="GO" id="GO:0003677">
    <property type="term" value="F:DNA binding"/>
    <property type="evidence" value="ECO:0007669"/>
    <property type="project" value="TreeGrafter"/>
</dbReference>
<dbReference type="PROSITE" id="PS00394">
    <property type="entry name" value="DNA_PHOTOLYASES_1_1"/>
    <property type="match status" value="1"/>
</dbReference>
<evidence type="ECO:0000256" key="4">
    <source>
        <dbReference type="ARBA" id="ARBA00022991"/>
    </source>
</evidence>
<dbReference type="InterPro" id="IPR005101">
    <property type="entry name" value="Cryptochr/Photolyase_FAD-bd"/>
</dbReference>
<evidence type="ECO:0000313" key="10">
    <source>
        <dbReference type="Proteomes" id="UP001153069"/>
    </source>
</evidence>
<name>A0A9N8HHS1_9STRA</name>
<dbReference type="GO" id="GO:0003904">
    <property type="term" value="F:deoxyribodipyrimidine photo-lyase activity"/>
    <property type="evidence" value="ECO:0007669"/>
    <property type="project" value="TreeGrafter"/>
</dbReference>
<feature type="binding site" evidence="5">
    <location>
        <position position="636"/>
    </location>
    <ligand>
        <name>FAD</name>
        <dbReference type="ChEBI" id="CHEBI:57692"/>
    </ligand>
</feature>
<dbReference type="Proteomes" id="UP001153069">
    <property type="component" value="Unassembled WGS sequence"/>
</dbReference>
<evidence type="ECO:0000259" key="8">
    <source>
        <dbReference type="PROSITE" id="PS51645"/>
    </source>
</evidence>
<keyword evidence="2 5" id="KW-0285">Flavoprotein</keyword>
<dbReference type="GO" id="GO:0006950">
    <property type="term" value="P:response to stress"/>
    <property type="evidence" value="ECO:0007669"/>
    <property type="project" value="UniProtKB-ARBA"/>
</dbReference>
<feature type="binding site" evidence="5">
    <location>
        <begin position="784"/>
        <end position="786"/>
    </location>
    <ligand>
        <name>FAD</name>
        <dbReference type="ChEBI" id="CHEBI:57692"/>
    </ligand>
</feature>
<feature type="compositionally biased region" description="Basic and acidic residues" evidence="7">
    <location>
        <begin position="13"/>
        <end position="22"/>
    </location>
</feature>
<dbReference type="OrthoDB" id="204690at2759"/>
<organism evidence="9 10">
    <name type="scientific">Seminavis robusta</name>
    <dbReference type="NCBI Taxonomy" id="568900"/>
    <lineage>
        <taxon>Eukaryota</taxon>
        <taxon>Sar</taxon>
        <taxon>Stramenopiles</taxon>
        <taxon>Ochrophyta</taxon>
        <taxon>Bacillariophyta</taxon>
        <taxon>Bacillariophyceae</taxon>
        <taxon>Bacillariophycidae</taxon>
        <taxon>Naviculales</taxon>
        <taxon>Naviculaceae</taxon>
        <taxon>Seminavis</taxon>
    </lineage>
</organism>
<feature type="compositionally biased region" description="Basic residues" evidence="7">
    <location>
        <begin position="936"/>
        <end position="945"/>
    </location>
</feature>
<feature type="site" description="Electron transfer via tryptophanyl radical" evidence="6">
    <location>
        <position position="715"/>
    </location>
</feature>
<dbReference type="Gene3D" id="1.10.579.10">
    <property type="entry name" value="DNA Cyclobutane Dipyrimidine Photolyase, subunit A, domain 3"/>
    <property type="match status" value="1"/>
</dbReference>
<evidence type="ECO:0000313" key="9">
    <source>
        <dbReference type="EMBL" id="CAB9513237.1"/>
    </source>
</evidence>
<dbReference type="InterPro" id="IPR006050">
    <property type="entry name" value="DNA_photolyase_N"/>
</dbReference>
<dbReference type="PANTHER" id="PTHR11455:SF18">
    <property type="entry name" value="SI:CH1073-390K14.1"/>
    <property type="match status" value="1"/>
</dbReference>
<dbReference type="SUPFAM" id="SSF48173">
    <property type="entry name" value="Cryptochrome/photolyase FAD-binding domain"/>
    <property type="match status" value="1"/>
</dbReference>
<feature type="compositionally biased region" description="Basic and acidic residues" evidence="7">
    <location>
        <begin position="914"/>
        <end position="929"/>
    </location>
</feature>
<dbReference type="GO" id="GO:0071949">
    <property type="term" value="F:FAD binding"/>
    <property type="evidence" value="ECO:0007669"/>
    <property type="project" value="TreeGrafter"/>
</dbReference>
<dbReference type="InterPro" id="IPR018394">
    <property type="entry name" value="DNA_photolyase_1_CS_C"/>
</dbReference>
<dbReference type="InterPro" id="IPR014729">
    <property type="entry name" value="Rossmann-like_a/b/a_fold"/>
</dbReference>
<dbReference type="InterPro" id="IPR036155">
    <property type="entry name" value="Crypto/Photolyase_N_sf"/>
</dbReference>
<dbReference type="SUPFAM" id="SSF52425">
    <property type="entry name" value="Cryptochrome/photolyase, N-terminal domain"/>
    <property type="match status" value="1"/>
</dbReference>
<feature type="site" description="Electron transfer via tryptophanyl radical" evidence="6">
    <location>
        <position position="771"/>
    </location>
</feature>
<keyword evidence="3 5" id="KW-0274">FAD</keyword>
<dbReference type="GO" id="GO:0005737">
    <property type="term" value="C:cytoplasm"/>
    <property type="evidence" value="ECO:0007669"/>
    <property type="project" value="TreeGrafter"/>
</dbReference>
<dbReference type="Gene3D" id="1.25.40.80">
    <property type="match status" value="1"/>
</dbReference>
<evidence type="ECO:0000256" key="3">
    <source>
        <dbReference type="ARBA" id="ARBA00022827"/>
    </source>
</evidence>
<accession>A0A9N8HHS1</accession>
<feature type="compositionally biased region" description="Basic and acidic residues" evidence="7">
    <location>
        <begin position="341"/>
        <end position="358"/>
    </location>
</feature>
<dbReference type="InterPro" id="IPR002081">
    <property type="entry name" value="Cryptochrome/DNA_photolyase_1"/>
</dbReference>
<feature type="site" description="Electron transfer via tryptophanyl radical" evidence="6">
    <location>
        <position position="794"/>
    </location>
</feature>
<evidence type="ECO:0000256" key="6">
    <source>
        <dbReference type="PIRSR" id="PIRSR602081-2"/>
    </source>
</evidence>
<feature type="region of interest" description="Disordered" evidence="7">
    <location>
        <begin position="338"/>
        <end position="381"/>
    </location>
</feature>